<dbReference type="STRING" id="655015.B1812_13170"/>
<dbReference type="GO" id="GO:0008972">
    <property type="term" value="F:phosphomethylpyrimidine kinase activity"/>
    <property type="evidence" value="ECO:0007669"/>
    <property type="project" value="InterPro"/>
</dbReference>
<feature type="domain" description="Pyridoxamine kinase/Phosphomethylpyrimidine kinase" evidence="7">
    <location>
        <begin position="17"/>
        <end position="262"/>
    </location>
</feature>
<keyword evidence="3" id="KW-0808">Transferase</keyword>
<name>A0A1W6MW94_9HYPH</name>
<dbReference type="NCBIfam" id="TIGR00097">
    <property type="entry name" value="HMP-P_kinase"/>
    <property type="match status" value="1"/>
</dbReference>
<dbReference type="CDD" id="cd01169">
    <property type="entry name" value="HMPP_kinase"/>
    <property type="match status" value="1"/>
</dbReference>
<evidence type="ECO:0000256" key="4">
    <source>
        <dbReference type="ARBA" id="ARBA00022741"/>
    </source>
</evidence>
<evidence type="ECO:0000313" key="9">
    <source>
        <dbReference type="Proteomes" id="UP000193978"/>
    </source>
</evidence>
<dbReference type="GO" id="GO:0009228">
    <property type="term" value="P:thiamine biosynthetic process"/>
    <property type="evidence" value="ECO:0007669"/>
    <property type="project" value="InterPro"/>
</dbReference>
<evidence type="ECO:0000256" key="6">
    <source>
        <dbReference type="ARBA" id="ARBA00022840"/>
    </source>
</evidence>
<dbReference type="UniPathway" id="UPA00060">
    <property type="reaction ID" value="UER00138"/>
</dbReference>
<evidence type="ECO:0000256" key="1">
    <source>
        <dbReference type="ARBA" id="ARBA00004948"/>
    </source>
</evidence>
<dbReference type="InterPro" id="IPR013749">
    <property type="entry name" value="PM/HMP-P_kinase-1"/>
</dbReference>
<dbReference type="Pfam" id="PF08543">
    <property type="entry name" value="Phos_pyr_kin"/>
    <property type="match status" value="1"/>
</dbReference>
<evidence type="ECO:0000256" key="2">
    <source>
        <dbReference type="ARBA" id="ARBA00012135"/>
    </source>
</evidence>
<dbReference type="KEGG" id="mbry:B1812_13170"/>
<dbReference type="InterPro" id="IPR029056">
    <property type="entry name" value="Ribokinase-like"/>
</dbReference>
<dbReference type="OrthoDB" id="9810880at2"/>
<gene>
    <name evidence="8" type="ORF">B1812_13170</name>
</gene>
<organism evidence="8 9">
    <name type="scientific">Methylocystis bryophila</name>
    <dbReference type="NCBI Taxonomy" id="655015"/>
    <lineage>
        <taxon>Bacteria</taxon>
        <taxon>Pseudomonadati</taxon>
        <taxon>Pseudomonadota</taxon>
        <taxon>Alphaproteobacteria</taxon>
        <taxon>Hyphomicrobiales</taxon>
        <taxon>Methylocystaceae</taxon>
        <taxon>Methylocystis</taxon>
    </lineage>
</organism>
<dbReference type="EC" id="2.7.1.49" evidence="2"/>
<dbReference type="FunFam" id="3.40.1190.20:FF:000003">
    <property type="entry name" value="Phosphomethylpyrimidine kinase ThiD"/>
    <property type="match status" value="1"/>
</dbReference>
<proteinExistence type="predicted"/>
<dbReference type="GO" id="GO:0005524">
    <property type="term" value="F:ATP binding"/>
    <property type="evidence" value="ECO:0007669"/>
    <property type="project" value="UniProtKB-KW"/>
</dbReference>
<reference evidence="8 9" key="1">
    <citation type="submission" date="2017-02" db="EMBL/GenBank/DDBJ databases">
        <authorList>
            <person name="Peterson S.W."/>
        </authorList>
    </citation>
    <scope>NUCLEOTIDE SEQUENCE [LARGE SCALE GENOMIC DNA]</scope>
    <source>
        <strain evidence="8 9">S285</strain>
    </source>
</reference>
<keyword evidence="5 8" id="KW-0418">Kinase</keyword>
<dbReference type="Proteomes" id="UP000193978">
    <property type="component" value="Chromosome"/>
</dbReference>
<dbReference type="GO" id="GO:0005829">
    <property type="term" value="C:cytosol"/>
    <property type="evidence" value="ECO:0007669"/>
    <property type="project" value="TreeGrafter"/>
</dbReference>
<dbReference type="Gene3D" id="3.40.1190.20">
    <property type="match status" value="1"/>
</dbReference>
<keyword evidence="4" id="KW-0547">Nucleotide-binding</keyword>
<dbReference type="InterPro" id="IPR004399">
    <property type="entry name" value="HMP/HMP-P_kinase_dom"/>
</dbReference>
<evidence type="ECO:0000256" key="3">
    <source>
        <dbReference type="ARBA" id="ARBA00022679"/>
    </source>
</evidence>
<dbReference type="PANTHER" id="PTHR20858">
    <property type="entry name" value="PHOSPHOMETHYLPYRIMIDINE KINASE"/>
    <property type="match status" value="1"/>
</dbReference>
<sequence>MSAAALRPILLSIAGSDPSGGAGVQGDLKTFAAFGAYGMAAITALTVQNTRGVSKVAPATAALVSAQIDAIFDDIAVDAVKIGMLARASTARTVAASLKRAGAQSIVLDPVLRATRGADLSDAGLPKAILTHLAPLARLITPNLAEAAILTGTPRAQNADDMGAQARALVEAGAKAALIKGGHLDGAPIDVLYAEGVTRVFHGERVETPNTHGTGCALSSAIACLLAQGLNLEAAIEGAKSWLTRALAAGAKMRLGAGAGPPDHLWSGKP</sequence>
<protein>
    <recommendedName>
        <fullName evidence="2">hydroxymethylpyrimidine kinase</fullName>
        <ecNumber evidence="2">2.7.1.49</ecNumber>
    </recommendedName>
</protein>
<evidence type="ECO:0000259" key="7">
    <source>
        <dbReference type="Pfam" id="PF08543"/>
    </source>
</evidence>
<keyword evidence="9" id="KW-1185">Reference proteome</keyword>
<dbReference type="EMBL" id="CP019948">
    <property type="protein sequence ID" value="ARN81878.1"/>
    <property type="molecule type" value="Genomic_DNA"/>
</dbReference>
<dbReference type="GO" id="GO:0009229">
    <property type="term" value="P:thiamine diphosphate biosynthetic process"/>
    <property type="evidence" value="ECO:0007669"/>
    <property type="project" value="UniProtKB-UniPathway"/>
</dbReference>
<dbReference type="SUPFAM" id="SSF53613">
    <property type="entry name" value="Ribokinase-like"/>
    <property type="match status" value="1"/>
</dbReference>
<dbReference type="PANTHER" id="PTHR20858:SF17">
    <property type="entry name" value="HYDROXYMETHYLPYRIMIDINE_PHOSPHOMETHYLPYRIMIDINE KINASE THI20-RELATED"/>
    <property type="match status" value="1"/>
</dbReference>
<dbReference type="RefSeq" id="WP_085771995.1">
    <property type="nucleotide sequence ID" value="NZ_AP027149.1"/>
</dbReference>
<evidence type="ECO:0000313" key="8">
    <source>
        <dbReference type="EMBL" id="ARN81878.1"/>
    </source>
</evidence>
<accession>A0A1W6MW94</accession>
<comment type="pathway">
    <text evidence="1">Cofactor biosynthesis; thiamine diphosphate biosynthesis.</text>
</comment>
<dbReference type="AlphaFoldDB" id="A0A1W6MW94"/>
<keyword evidence="6" id="KW-0067">ATP-binding</keyword>
<evidence type="ECO:0000256" key="5">
    <source>
        <dbReference type="ARBA" id="ARBA00022777"/>
    </source>
</evidence>
<dbReference type="GO" id="GO:0008902">
    <property type="term" value="F:hydroxymethylpyrimidine kinase activity"/>
    <property type="evidence" value="ECO:0007669"/>
    <property type="project" value="UniProtKB-EC"/>
</dbReference>